<dbReference type="Pfam" id="PF00027">
    <property type="entry name" value="cNMP_binding"/>
    <property type="match status" value="1"/>
</dbReference>
<proteinExistence type="predicted"/>
<organism evidence="2 3">
    <name type="scientific">Roseateles chitinivorans</name>
    <dbReference type="NCBI Taxonomy" id="2917965"/>
    <lineage>
        <taxon>Bacteria</taxon>
        <taxon>Pseudomonadati</taxon>
        <taxon>Pseudomonadota</taxon>
        <taxon>Betaproteobacteria</taxon>
        <taxon>Burkholderiales</taxon>
        <taxon>Sphaerotilaceae</taxon>
        <taxon>Roseateles</taxon>
    </lineage>
</organism>
<dbReference type="SUPFAM" id="SSF46785">
    <property type="entry name" value="Winged helix' DNA-binding domain"/>
    <property type="match status" value="1"/>
</dbReference>
<reference evidence="2 3" key="1">
    <citation type="submission" date="2017-11" db="EMBL/GenBank/DDBJ databases">
        <title>Draft genome sequence of Mitsuaria sp. HWN-4.</title>
        <authorList>
            <person name="Gundlapally S.R."/>
        </authorList>
    </citation>
    <scope>NUCLEOTIDE SEQUENCE [LARGE SCALE GENOMIC DNA]</scope>
    <source>
        <strain evidence="2 3">HWN-4</strain>
    </source>
</reference>
<dbReference type="OrthoDB" id="8897802at2"/>
<dbReference type="InterPro" id="IPR000595">
    <property type="entry name" value="cNMP-bd_dom"/>
</dbReference>
<keyword evidence="3" id="KW-1185">Reference proteome</keyword>
<dbReference type="InterPro" id="IPR018490">
    <property type="entry name" value="cNMP-bd_dom_sf"/>
</dbReference>
<dbReference type="SUPFAM" id="SSF51206">
    <property type="entry name" value="cAMP-binding domain-like"/>
    <property type="match status" value="1"/>
</dbReference>
<dbReference type="RefSeq" id="WP_099862154.1">
    <property type="nucleotide sequence ID" value="NZ_PEOG01000033.1"/>
</dbReference>
<evidence type="ECO:0000313" key="3">
    <source>
        <dbReference type="Proteomes" id="UP000231501"/>
    </source>
</evidence>
<evidence type="ECO:0000259" key="1">
    <source>
        <dbReference type="PROSITE" id="PS50042"/>
    </source>
</evidence>
<dbReference type="Gene3D" id="1.10.10.10">
    <property type="entry name" value="Winged helix-like DNA-binding domain superfamily/Winged helix DNA-binding domain"/>
    <property type="match status" value="1"/>
</dbReference>
<gene>
    <name evidence="2" type="ORF">CS062_13495</name>
</gene>
<dbReference type="InterPro" id="IPR014710">
    <property type="entry name" value="RmlC-like_jellyroll"/>
</dbReference>
<dbReference type="SMART" id="SM00100">
    <property type="entry name" value="cNMP"/>
    <property type="match status" value="1"/>
</dbReference>
<dbReference type="InterPro" id="IPR036388">
    <property type="entry name" value="WH-like_DNA-bd_sf"/>
</dbReference>
<dbReference type="AlphaFoldDB" id="A0A2G9C8I9"/>
<dbReference type="CDD" id="cd00038">
    <property type="entry name" value="CAP_ED"/>
    <property type="match status" value="1"/>
</dbReference>
<dbReference type="InterPro" id="IPR036390">
    <property type="entry name" value="WH_DNA-bd_sf"/>
</dbReference>
<protein>
    <recommendedName>
        <fullName evidence="1">Cyclic nucleotide-binding domain-containing protein</fullName>
    </recommendedName>
</protein>
<sequence>MTADTTAVQALCANFPGLTPPVALASRLDALLPCRRLAAGQVLFAQGQAPNACYMVEAGEIEARFAALDGRMSVLEHVRAPRLFGLAAFVTGKPSRYEAAAVADSRVWVIGAPAYRVLMDDWPGFARALMREFAERFEGNLRLLEAARHLSAPERFAVALRQLATERAGPPDAEGWRELKATQAELARLAHLSRQTVNQLLRAGQAEGGLRLRYGRIALRV</sequence>
<accession>A0A2G9C8I9</accession>
<dbReference type="PROSITE" id="PS50042">
    <property type="entry name" value="CNMP_BINDING_3"/>
    <property type="match status" value="1"/>
</dbReference>
<comment type="caution">
    <text evidence="2">The sequence shown here is derived from an EMBL/GenBank/DDBJ whole genome shotgun (WGS) entry which is preliminary data.</text>
</comment>
<evidence type="ECO:0000313" key="2">
    <source>
        <dbReference type="EMBL" id="PIM52662.1"/>
    </source>
</evidence>
<feature type="domain" description="Cyclic nucleotide-binding" evidence="1">
    <location>
        <begin position="28"/>
        <end position="136"/>
    </location>
</feature>
<name>A0A2G9C8I9_9BURK</name>
<dbReference type="Gene3D" id="2.60.120.10">
    <property type="entry name" value="Jelly Rolls"/>
    <property type="match status" value="1"/>
</dbReference>
<dbReference type="Proteomes" id="UP000231501">
    <property type="component" value="Unassembled WGS sequence"/>
</dbReference>
<dbReference type="EMBL" id="PEOG01000033">
    <property type="protein sequence ID" value="PIM52662.1"/>
    <property type="molecule type" value="Genomic_DNA"/>
</dbReference>